<dbReference type="STRING" id="1818881.A3196_15890"/>
<feature type="domain" description="Cytochrome c" evidence="19">
    <location>
        <begin position="177"/>
        <end position="272"/>
    </location>
</feature>
<keyword evidence="6 14" id="KW-0479">Metal-binding</keyword>
<dbReference type="NCBIfam" id="TIGR04484">
    <property type="entry name" value="thiosulf_SoxA"/>
    <property type="match status" value="1"/>
</dbReference>
<evidence type="ECO:0000256" key="13">
    <source>
        <dbReference type="ARBA" id="ARBA00048423"/>
    </source>
</evidence>
<dbReference type="GO" id="GO:0016669">
    <property type="term" value="F:oxidoreductase activity, acting on a sulfur group of donors, cytochrome as acceptor"/>
    <property type="evidence" value="ECO:0007669"/>
    <property type="project" value="InterPro"/>
</dbReference>
<comment type="function">
    <text evidence="14">C-type monoheme cytochrome, which is part of the SoxAX cytochrome complex involved in sulfur oxidation. The SoxAX complex catalyzes the formation of a heterodisulfide bond between the conserved cysteine residue on a sulfur carrier SoxYZ complex subunit SoxY and thiosulfate or other inorganic sulfur substrates. This leads to the intermediary formation of conspicuous sulfur globules inside of the cells.</text>
</comment>
<feature type="binding site" description="covalent" evidence="16">
    <location>
        <position position="97"/>
    </location>
    <ligand>
        <name>heme c</name>
        <dbReference type="ChEBI" id="CHEBI:61717"/>
        <label>1</label>
    </ligand>
</feature>
<evidence type="ECO:0000256" key="17">
    <source>
        <dbReference type="PIRSR" id="PIRSR038455-3"/>
    </source>
</evidence>
<dbReference type="Pfam" id="PF21342">
    <property type="entry name" value="SoxA-TsdA_cyt-c"/>
    <property type="match status" value="2"/>
</dbReference>
<keyword evidence="5 14" id="KW-0808">Transferase</keyword>
<sequence>MKQLFRKLTLLVMTCGFIASAQATTPEEDLAAFQNFFKKRFPNVETQDYINGAYSIDPVGRENWEAIEEFPPYEPFIDEGQAMWEKPFANGKTYKDCFPDGPALAGKYPHWDKDKGMVMTLPLALNNCRKANGEKPMKYKKGPINSILSYISYESRGQVTNVVVPSDDPKALQAYEDGKKFYYTRRGQLNFSCAHCHLQNAGMILRTEILSPALGHTTHFPVYRSKWGTVGTLHRRFTGCNKQVRAKPFKAHGEEYRNLEYFLTYMSNGLPLNGPGARK</sequence>
<dbReference type="GO" id="GO:0042597">
    <property type="term" value="C:periplasmic space"/>
    <property type="evidence" value="ECO:0007669"/>
    <property type="project" value="UniProtKB-SubCell"/>
</dbReference>
<dbReference type="EMBL" id="LVJZ01000003">
    <property type="protein sequence ID" value="ODB98110.1"/>
    <property type="molecule type" value="Genomic_DNA"/>
</dbReference>
<feature type="binding site" evidence="16">
    <location>
        <position position="236"/>
    </location>
    <ligand>
        <name>substrate</name>
    </ligand>
</feature>
<comment type="subunit">
    <text evidence="2 14">Heterodimer of SoxA and SoxX.</text>
</comment>
<name>A0A1E2UTQ3_9GAMM</name>
<keyword evidence="8 14" id="KW-0574">Periplasm</keyword>
<dbReference type="OrthoDB" id="9808312at2"/>
<organism evidence="20 21">
    <name type="scientific">Candidatus Thiodiazotropha endoloripes</name>
    <dbReference type="NCBI Taxonomy" id="1818881"/>
    <lineage>
        <taxon>Bacteria</taxon>
        <taxon>Pseudomonadati</taxon>
        <taxon>Pseudomonadota</taxon>
        <taxon>Gammaproteobacteria</taxon>
        <taxon>Chromatiales</taxon>
        <taxon>Sedimenticolaceae</taxon>
        <taxon>Candidatus Thiodiazotropha</taxon>
    </lineage>
</organism>
<keyword evidence="3 14" id="KW-0813">Transport</keyword>
<keyword evidence="7 18" id="KW-0732">Signal</keyword>
<evidence type="ECO:0000256" key="15">
    <source>
        <dbReference type="PIRSR" id="PIRSR038455-1"/>
    </source>
</evidence>
<comment type="caution">
    <text evidence="20">The sequence shown here is derived from an EMBL/GenBank/DDBJ whole genome shotgun (WGS) entry which is preliminary data.</text>
</comment>
<evidence type="ECO:0000313" key="21">
    <source>
        <dbReference type="Proteomes" id="UP000094849"/>
    </source>
</evidence>
<feature type="domain" description="Cytochrome c" evidence="19">
    <location>
        <begin position="79"/>
        <end position="158"/>
    </location>
</feature>
<evidence type="ECO:0000256" key="3">
    <source>
        <dbReference type="ARBA" id="ARBA00022448"/>
    </source>
</evidence>
<dbReference type="GO" id="GO:0046872">
    <property type="term" value="F:metal ion binding"/>
    <property type="evidence" value="ECO:0007669"/>
    <property type="project" value="UniProtKB-KW"/>
</dbReference>
<proteinExistence type="inferred from homology"/>
<evidence type="ECO:0000256" key="11">
    <source>
        <dbReference type="ARBA" id="ARBA00025746"/>
    </source>
</evidence>
<evidence type="ECO:0000256" key="4">
    <source>
        <dbReference type="ARBA" id="ARBA00022617"/>
    </source>
</evidence>
<protein>
    <recommendedName>
        <fullName evidence="14">SoxAX cytochrome complex subunit A</fullName>
        <ecNumber evidence="14">2.8.5.2</ecNumber>
    </recommendedName>
    <alternativeName>
        <fullName evidence="14">Protein SoxA</fullName>
    </alternativeName>
    <alternativeName>
        <fullName evidence="14">Sulfur oxidizing protein A</fullName>
    </alternativeName>
    <alternativeName>
        <fullName evidence="14">Thiosulfate-oxidizing multienzyme system protein SoxA</fullName>
    </alternativeName>
</protein>
<evidence type="ECO:0000256" key="1">
    <source>
        <dbReference type="ARBA" id="ARBA00004418"/>
    </source>
</evidence>
<keyword evidence="4 14" id="KW-0349">Heme</keyword>
<dbReference type="RefSeq" id="WP_069006048.1">
    <property type="nucleotide sequence ID" value="NZ_LVJW01000003.1"/>
</dbReference>
<dbReference type="SUPFAM" id="SSF46626">
    <property type="entry name" value="Cytochrome c"/>
    <property type="match status" value="2"/>
</dbReference>
<feature type="chain" id="PRO_5009119194" description="SoxAX cytochrome complex subunit A" evidence="18">
    <location>
        <begin position="24"/>
        <end position="279"/>
    </location>
</feature>
<feature type="binding site" description="axial binding residue" evidence="17">
    <location>
        <position position="240"/>
    </location>
    <ligand>
        <name>heme c</name>
        <dbReference type="ChEBI" id="CHEBI:61717"/>
        <label>2</label>
    </ligand>
    <ligandPart>
        <name>Fe</name>
        <dbReference type="ChEBI" id="CHEBI:18248"/>
    </ligandPart>
</feature>
<evidence type="ECO:0000256" key="5">
    <source>
        <dbReference type="ARBA" id="ARBA00022679"/>
    </source>
</evidence>
<evidence type="ECO:0000256" key="9">
    <source>
        <dbReference type="ARBA" id="ARBA00022982"/>
    </source>
</evidence>
<dbReference type="InterPro" id="IPR025710">
    <property type="entry name" value="SoxA"/>
</dbReference>
<keyword evidence="9 14" id="KW-0249">Electron transport</keyword>
<keyword evidence="10 14" id="KW-0408">Iron</keyword>
<dbReference type="Proteomes" id="UP000094849">
    <property type="component" value="Unassembled WGS sequence"/>
</dbReference>
<dbReference type="GO" id="GO:0070069">
    <property type="term" value="C:cytochrome complex"/>
    <property type="evidence" value="ECO:0007669"/>
    <property type="project" value="InterPro"/>
</dbReference>
<evidence type="ECO:0000256" key="16">
    <source>
        <dbReference type="PIRSR" id="PIRSR038455-2"/>
    </source>
</evidence>
<dbReference type="PIRSF" id="PIRSF038455">
    <property type="entry name" value="SoxA"/>
    <property type="match status" value="1"/>
</dbReference>
<evidence type="ECO:0000256" key="18">
    <source>
        <dbReference type="SAM" id="SignalP"/>
    </source>
</evidence>
<feature type="binding site" description="axial binding residue" evidence="17">
    <location>
        <position position="197"/>
    </location>
    <ligand>
        <name>heme c</name>
        <dbReference type="ChEBI" id="CHEBI:61717"/>
        <label>2</label>
    </ligand>
    <ligandPart>
        <name>Fe</name>
        <dbReference type="ChEBI" id="CHEBI:18248"/>
    </ligandPart>
</feature>
<evidence type="ECO:0000256" key="10">
    <source>
        <dbReference type="ARBA" id="ARBA00023004"/>
    </source>
</evidence>
<feature type="binding site" description="covalent" evidence="16">
    <location>
        <position position="196"/>
    </location>
    <ligand>
        <name>heme c</name>
        <dbReference type="ChEBI" id="CHEBI:61717"/>
        <label>2</label>
    </ligand>
</feature>
<evidence type="ECO:0000256" key="12">
    <source>
        <dbReference type="ARBA" id="ARBA00048077"/>
    </source>
</evidence>
<reference evidence="20 21" key="1">
    <citation type="submission" date="2016-03" db="EMBL/GenBank/DDBJ databases">
        <title>Chemosynthetic sulphur-oxidizing symbionts of marine invertebrate animals are capable of nitrogen fixation.</title>
        <authorList>
            <person name="Petersen J.M."/>
            <person name="Kemper A."/>
            <person name="Gruber-Vodicka H."/>
            <person name="Cardini U."/>
            <person name="Geest Mvander."/>
            <person name="Kleiner M."/>
            <person name="Bulgheresi S."/>
            <person name="Fussmann M."/>
            <person name="Herbold C."/>
            <person name="Seah B.K.B."/>
            <person name="Antony C.Paul."/>
            <person name="Liu D."/>
            <person name="Belitz A."/>
            <person name="Weber M."/>
        </authorList>
    </citation>
    <scope>NUCLEOTIDE SEQUENCE [LARGE SCALE GENOMIC DNA]</scope>
    <source>
        <strain evidence="20">G_D</strain>
    </source>
</reference>
<comment type="subcellular location">
    <subcellularLocation>
        <location evidence="1 14">Periplasm</location>
    </subcellularLocation>
</comment>
<dbReference type="InterPro" id="IPR036909">
    <property type="entry name" value="Cyt_c-like_dom_sf"/>
</dbReference>
<evidence type="ECO:0000259" key="19">
    <source>
        <dbReference type="Pfam" id="PF21342"/>
    </source>
</evidence>
<evidence type="ECO:0000313" key="20">
    <source>
        <dbReference type="EMBL" id="ODB98110.1"/>
    </source>
</evidence>
<dbReference type="GO" id="GO:0020037">
    <property type="term" value="F:heme binding"/>
    <property type="evidence" value="ECO:0007669"/>
    <property type="project" value="InterPro"/>
</dbReference>
<feature type="active site" description="Cysteine persulfide intermediate" evidence="15">
    <location>
        <position position="240"/>
    </location>
</feature>
<dbReference type="EC" id="2.8.5.2" evidence="14"/>
<feature type="signal peptide" evidence="18">
    <location>
        <begin position="1"/>
        <end position="23"/>
    </location>
</feature>
<accession>A0A1E2UTQ3</accession>
<feature type="binding site" description="covalent" evidence="16">
    <location>
        <position position="193"/>
    </location>
    <ligand>
        <name>heme c</name>
        <dbReference type="ChEBI" id="CHEBI:61717"/>
        <label>2</label>
    </ligand>
</feature>
<dbReference type="Gene3D" id="1.10.760.10">
    <property type="entry name" value="Cytochrome c-like domain"/>
    <property type="match status" value="2"/>
</dbReference>
<gene>
    <name evidence="20" type="ORF">A3196_15890</name>
</gene>
<feature type="binding site" description="axial binding residue" evidence="17">
    <location>
        <position position="128"/>
    </location>
    <ligand>
        <name>heme c</name>
        <dbReference type="ChEBI" id="CHEBI:61717"/>
        <label>1</label>
    </ligand>
    <ligandPart>
        <name>Fe</name>
        <dbReference type="ChEBI" id="CHEBI:18248"/>
    </ligandPart>
</feature>
<comment type="cofactor">
    <cofactor evidence="14">
        <name>heme</name>
        <dbReference type="ChEBI" id="CHEBI:30413"/>
    </cofactor>
    <text evidence="14">Binds 1 heme group per subunit.</text>
</comment>
<comment type="catalytic activity">
    <reaction evidence="13 14">
        <text>S-sulfanyl-L-cysteinyl-[SoxY protein] + thiosulfate + 2 Fe(III)-[cytochrome c] = S-(2-sulfodisulfanyl)-L-cysteinyl-[SoxY protein] + 2 Fe(II)-[cytochrome c] + 2 H(+)</text>
        <dbReference type="Rhea" id="RHEA:51224"/>
        <dbReference type="Rhea" id="RHEA-COMP:10350"/>
        <dbReference type="Rhea" id="RHEA-COMP:14399"/>
        <dbReference type="Rhea" id="RHEA-COMP:14689"/>
        <dbReference type="Rhea" id="RHEA-COMP:14690"/>
        <dbReference type="ChEBI" id="CHEBI:15378"/>
        <dbReference type="ChEBI" id="CHEBI:29033"/>
        <dbReference type="ChEBI" id="CHEBI:29034"/>
        <dbReference type="ChEBI" id="CHEBI:33542"/>
        <dbReference type="ChEBI" id="CHEBI:61963"/>
        <dbReference type="ChEBI" id="CHEBI:140664"/>
        <dbReference type="EC" id="2.8.5.2"/>
    </reaction>
</comment>
<comment type="cofactor">
    <cofactor evidence="16">
        <name>heme</name>
        <dbReference type="ChEBI" id="CHEBI:30413"/>
    </cofactor>
    <text evidence="16">Binds 2 heme groups per subunit.</text>
</comment>
<evidence type="ECO:0000256" key="14">
    <source>
        <dbReference type="PIRNR" id="PIRNR038455"/>
    </source>
</evidence>
<evidence type="ECO:0000256" key="8">
    <source>
        <dbReference type="ARBA" id="ARBA00022764"/>
    </source>
</evidence>
<evidence type="ECO:0000256" key="6">
    <source>
        <dbReference type="ARBA" id="ARBA00022723"/>
    </source>
</evidence>
<evidence type="ECO:0000256" key="2">
    <source>
        <dbReference type="ARBA" id="ARBA00011530"/>
    </source>
</evidence>
<dbReference type="GO" id="GO:0009055">
    <property type="term" value="F:electron transfer activity"/>
    <property type="evidence" value="ECO:0007669"/>
    <property type="project" value="InterPro"/>
</dbReference>
<evidence type="ECO:0000256" key="7">
    <source>
        <dbReference type="ARBA" id="ARBA00022729"/>
    </source>
</evidence>
<keyword evidence="21" id="KW-1185">Reference proteome</keyword>
<comment type="similarity">
    <text evidence="11 14">Belongs to the SoxA family.</text>
</comment>
<dbReference type="GO" id="GO:0019417">
    <property type="term" value="P:sulfur oxidation"/>
    <property type="evidence" value="ECO:0007669"/>
    <property type="project" value="InterPro"/>
</dbReference>
<dbReference type="AlphaFoldDB" id="A0A1E2UTQ3"/>
<dbReference type="GO" id="GO:0016740">
    <property type="term" value="F:transferase activity"/>
    <property type="evidence" value="ECO:0007669"/>
    <property type="project" value="UniProtKB-KW"/>
</dbReference>
<comment type="catalytic activity">
    <reaction evidence="12 14">
        <text>L-cysteinyl-[SoxY protein] + thiosulfate + 2 Fe(III)-[cytochrome c] = S-sulfosulfanyl-L-cysteinyl-[SoxY protein] + 2 Fe(II)-[cytochrome c] + 2 H(+)</text>
        <dbReference type="Rhea" id="RHEA:56720"/>
        <dbReference type="Rhea" id="RHEA-COMP:10350"/>
        <dbReference type="Rhea" id="RHEA-COMP:14328"/>
        <dbReference type="Rhea" id="RHEA-COMP:14399"/>
        <dbReference type="Rhea" id="RHEA-COMP:14691"/>
        <dbReference type="ChEBI" id="CHEBI:15378"/>
        <dbReference type="ChEBI" id="CHEBI:29033"/>
        <dbReference type="ChEBI" id="CHEBI:29034"/>
        <dbReference type="ChEBI" id="CHEBI:29950"/>
        <dbReference type="ChEBI" id="CHEBI:33542"/>
        <dbReference type="ChEBI" id="CHEBI:139321"/>
        <dbReference type="EC" id="2.8.5.2"/>
    </reaction>
</comment>
<dbReference type="InterPro" id="IPR009056">
    <property type="entry name" value="Cyt_c-like_dom"/>
</dbReference>